<dbReference type="SUPFAM" id="SSF47473">
    <property type="entry name" value="EF-hand"/>
    <property type="match status" value="1"/>
</dbReference>
<dbReference type="PANTHER" id="PTHR23048:SF59">
    <property type="entry name" value="EF-HAND SUPERFAMILY PROTEIN"/>
    <property type="match status" value="1"/>
</dbReference>
<keyword evidence="5" id="KW-1185">Reference proteome</keyword>
<dbReference type="GO" id="GO:0005509">
    <property type="term" value="F:calcium ion binding"/>
    <property type="evidence" value="ECO:0007669"/>
    <property type="project" value="InterPro"/>
</dbReference>
<feature type="domain" description="EF-hand" evidence="4">
    <location>
        <begin position="89"/>
        <end position="124"/>
    </location>
</feature>
<gene>
    <name evidence="6" type="primary">LOC116290883</name>
</gene>
<dbReference type="InterPro" id="IPR050230">
    <property type="entry name" value="CALM/Myosin/TropC-like"/>
</dbReference>
<evidence type="ECO:0000259" key="4">
    <source>
        <dbReference type="PROSITE" id="PS50222"/>
    </source>
</evidence>
<dbReference type="RefSeq" id="XP_031553862.1">
    <property type="nucleotide sequence ID" value="XM_031698002.1"/>
</dbReference>
<dbReference type="KEGG" id="aten:116290883"/>
<feature type="domain" description="EF-hand" evidence="4">
    <location>
        <begin position="199"/>
        <end position="234"/>
    </location>
</feature>
<evidence type="ECO:0000313" key="6">
    <source>
        <dbReference type="RefSeq" id="XP_031553862.1"/>
    </source>
</evidence>
<evidence type="ECO:0000256" key="3">
    <source>
        <dbReference type="SAM" id="MobiDB-lite"/>
    </source>
</evidence>
<dbReference type="InterPro" id="IPR018247">
    <property type="entry name" value="EF_Hand_1_Ca_BS"/>
</dbReference>
<feature type="compositionally biased region" description="Polar residues" evidence="3">
    <location>
        <begin position="31"/>
        <end position="51"/>
    </location>
</feature>
<name>A0A6P8HMJ7_ACTTE</name>
<dbReference type="InParanoid" id="A0A6P8HMJ7"/>
<dbReference type="Pfam" id="PF13499">
    <property type="entry name" value="EF-hand_7"/>
    <property type="match status" value="2"/>
</dbReference>
<reference evidence="6" key="1">
    <citation type="submission" date="2025-08" db="UniProtKB">
        <authorList>
            <consortium name="RefSeq"/>
        </authorList>
    </citation>
    <scope>IDENTIFICATION</scope>
    <source>
        <tissue evidence="6">Tentacle</tissue>
    </source>
</reference>
<dbReference type="PROSITE" id="PS50222">
    <property type="entry name" value="EF_HAND_2"/>
    <property type="match status" value="4"/>
</dbReference>
<evidence type="ECO:0000313" key="5">
    <source>
        <dbReference type="Proteomes" id="UP000515163"/>
    </source>
</evidence>
<dbReference type="PROSITE" id="PS00018">
    <property type="entry name" value="EF_HAND_1"/>
    <property type="match status" value="4"/>
</dbReference>
<sequence length="235" mass="26863">MPKKTGKGKKKVKKKKSTKSPETTTEIGKVSNKTMVQQMASVSLSPTPTRKSTARERLVEAVQQAEMEKERRFMKGKISSKAYEQLTPHEIRDLRIVFDTFDTDRSGSIDARELRKAMRTLGFKIPKASLEAMISNLDTDESGEIEFDEFLDFIVSRQADSRDVHDEILQGFKMFDTDKSGHISLDDLKKVSRLSGLKLNEKELKEMIYEADKDGDNQVDQEEFVNMMLKTNLFP</sequence>
<dbReference type="SMART" id="SM00054">
    <property type="entry name" value="EFh"/>
    <property type="match status" value="4"/>
</dbReference>
<dbReference type="AlphaFoldDB" id="A0A6P8HMJ7"/>
<dbReference type="InterPro" id="IPR002048">
    <property type="entry name" value="EF_hand_dom"/>
</dbReference>
<dbReference type="InterPro" id="IPR011992">
    <property type="entry name" value="EF-hand-dom_pair"/>
</dbReference>
<dbReference type="CDD" id="cd00051">
    <property type="entry name" value="EFh"/>
    <property type="match status" value="1"/>
</dbReference>
<dbReference type="PANTHER" id="PTHR23048">
    <property type="entry name" value="MYOSIN LIGHT CHAIN 1, 3"/>
    <property type="match status" value="1"/>
</dbReference>
<dbReference type="OrthoDB" id="343296at2759"/>
<dbReference type="Proteomes" id="UP000515163">
    <property type="component" value="Unplaced"/>
</dbReference>
<feature type="compositionally biased region" description="Basic residues" evidence="3">
    <location>
        <begin position="1"/>
        <end position="18"/>
    </location>
</feature>
<accession>A0A6P8HMJ7</accession>
<keyword evidence="1" id="KW-0677">Repeat</keyword>
<dbReference type="GO" id="GO:0016460">
    <property type="term" value="C:myosin II complex"/>
    <property type="evidence" value="ECO:0007669"/>
    <property type="project" value="TreeGrafter"/>
</dbReference>
<feature type="domain" description="EF-hand" evidence="4">
    <location>
        <begin position="125"/>
        <end position="160"/>
    </location>
</feature>
<dbReference type="FunFam" id="1.10.238.10:FF:000001">
    <property type="entry name" value="Calmodulin 1"/>
    <property type="match status" value="1"/>
</dbReference>
<evidence type="ECO:0000256" key="2">
    <source>
        <dbReference type="ARBA" id="ARBA00022837"/>
    </source>
</evidence>
<evidence type="ECO:0000256" key="1">
    <source>
        <dbReference type="ARBA" id="ARBA00022737"/>
    </source>
</evidence>
<organism evidence="5 6">
    <name type="scientific">Actinia tenebrosa</name>
    <name type="common">Australian red waratah sea anemone</name>
    <dbReference type="NCBI Taxonomy" id="6105"/>
    <lineage>
        <taxon>Eukaryota</taxon>
        <taxon>Metazoa</taxon>
        <taxon>Cnidaria</taxon>
        <taxon>Anthozoa</taxon>
        <taxon>Hexacorallia</taxon>
        <taxon>Actiniaria</taxon>
        <taxon>Actiniidae</taxon>
        <taxon>Actinia</taxon>
    </lineage>
</organism>
<feature type="region of interest" description="Disordered" evidence="3">
    <location>
        <begin position="1"/>
        <end position="56"/>
    </location>
</feature>
<dbReference type="Gene3D" id="1.10.238.10">
    <property type="entry name" value="EF-hand"/>
    <property type="match status" value="2"/>
</dbReference>
<feature type="domain" description="EF-hand" evidence="4">
    <location>
        <begin position="163"/>
        <end position="198"/>
    </location>
</feature>
<keyword evidence="2" id="KW-0106">Calcium</keyword>
<dbReference type="GeneID" id="116290883"/>
<protein>
    <submittedName>
        <fullName evidence="6">Caltractin-like</fullName>
    </submittedName>
</protein>
<proteinExistence type="predicted"/>